<dbReference type="InterPro" id="IPR055407">
    <property type="entry name" value="TraM_C"/>
</dbReference>
<keyword evidence="2" id="KW-0472">Membrane</keyword>
<evidence type="ECO:0000256" key="2">
    <source>
        <dbReference type="SAM" id="Phobius"/>
    </source>
</evidence>
<dbReference type="Proteomes" id="UP001501175">
    <property type="component" value="Unassembled WGS sequence"/>
</dbReference>
<comment type="caution">
    <text evidence="4">The sequence shown here is derived from an EMBL/GenBank/DDBJ whole genome shotgun (WGS) entry which is preliminary data.</text>
</comment>
<keyword evidence="5" id="KW-1185">Reference proteome</keyword>
<keyword evidence="2" id="KW-0812">Transmembrane</keyword>
<gene>
    <name evidence="4" type="primary">traM_2</name>
    <name evidence="4" type="ORF">GCM10023189_44720</name>
</gene>
<dbReference type="RefSeq" id="WP_345247247.1">
    <property type="nucleotide sequence ID" value="NZ_BAABHD010000078.1"/>
</dbReference>
<accession>A0ABP8NE61</accession>
<protein>
    <submittedName>
        <fullName evidence="4">Conjugative transposon protein TraM</fullName>
    </submittedName>
</protein>
<evidence type="ECO:0000256" key="1">
    <source>
        <dbReference type="SAM" id="MobiDB-lite"/>
    </source>
</evidence>
<evidence type="ECO:0000259" key="3">
    <source>
        <dbReference type="Pfam" id="PF12508"/>
    </source>
</evidence>
<evidence type="ECO:0000313" key="5">
    <source>
        <dbReference type="Proteomes" id="UP001501175"/>
    </source>
</evidence>
<feature type="transmembrane region" description="Helical" evidence="2">
    <location>
        <begin position="21"/>
        <end position="39"/>
    </location>
</feature>
<keyword evidence="2" id="KW-1133">Transmembrane helix</keyword>
<sequence>MGTETTATHSDEAFFRKRQAMLVYPLITLVFGAAFFWLFGGGKGQAEGVAQNQTGGFNAQLPNAENVAYEGRKVERPAYGSADGQRLSDFSDARKDTTAHGFRVMPVDNPGTAIPGHANPAAAVHQTPVIADPMATASLGTTPTVNPARKARNLAAAETSAPKRTKGPAYVYHAPGSNSTQTESVEPTPRSYQVVRPEAPQRESLASTAAVSTPVEAKSSQPANQEVAVNESPFNSAPIGNAVALDSRTSVMEMPPAGLPARRSGSRQTVRMIPAVVHEDQSVRAGQPVKLRLTKDLLVDGITVPASTILHAICQPDGDRIRLVVGNLQLSGQLIPLDLEAYDIDGAAGVNAPGLSQQASGQLKSSAMSGLQVPTRSGIVNSVLNTARYQAASSMRQPAIHLKGGYNLYLKAQQ</sequence>
<feature type="compositionally biased region" description="Polar residues" evidence="1">
    <location>
        <begin position="176"/>
        <end position="185"/>
    </location>
</feature>
<organism evidence="4 5">
    <name type="scientific">Nibrella saemangeumensis</name>
    <dbReference type="NCBI Taxonomy" id="1084526"/>
    <lineage>
        <taxon>Bacteria</taxon>
        <taxon>Pseudomonadati</taxon>
        <taxon>Bacteroidota</taxon>
        <taxon>Cytophagia</taxon>
        <taxon>Cytophagales</taxon>
        <taxon>Spirosomataceae</taxon>
        <taxon>Nibrella</taxon>
    </lineage>
</organism>
<feature type="domain" description="Conjugative transposon TraM C-terminal" evidence="3">
    <location>
        <begin position="273"/>
        <end position="411"/>
    </location>
</feature>
<proteinExistence type="predicted"/>
<dbReference type="Pfam" id="PF12508">
    <property type="entry name" value="Transposon_TraM"/>
    <property type="match status" value="1"/>
</dbReference>
<reference evidence="5" key="1">
    <citation type="journal article" date="2019" name="Int. J. Syst. Evol. Microbiol.">
        <title>The Global Catalogue of Microorganisms (GCM) 10K type strain sequencing project: providing services to taxonomists for standard genome sequencing and annotation.</title>
        <authorList>
            <consortium name="The Broad Institute Genomics Platform"/>
            <consortium name="The Broad Institute Genome Sequencing Center for Infectious Disease"/>
            <person name="Wu L."/>
            <person name="Ma J."/>
        </authorList>
    </citation>
    <scope>NUCLEOTIDE SEQUENCE [LARGE SCALE GENOMIC DNA]</scope>
    <source>
        <strain evidence="5">JCM 17927</strain>
    </source>
</reference>
<feature type="region of interest" description="Disordered" evidence="1">
    <location>
        <begin position="156"/>
        <end position="188"/>
    </location>
</feature>
<evidence type="ECO:0000313" key="4">
    <source>
        <dbReference type="EMBL" id="GAA4464859.1"/>
    </source>
</evidence>
<dbReference type="EMBL" id="BAABHD010000078">
    <property type="protein sequence ID" value="GAA4464859.1"/>
    <property type="molecule type" value="Genomic_DNA"/>
</dbReference>
<name>A0ABP8NE61_9BACT</name>